<dbReference type="RefSeq" id="WP_179621551.1">
    <property type="nucleotide sequence ID" value="NZ_JACCBW010000007.1"/>
</dbReference>
<organism evidence="4 5">
    <name type="scientific">Nocardioides cavernae</name>
    <dbReference type="NCBI Taxonomy" id="1921566"/>
    <lineage>
        <taxon>Bacteria</taxon>
        <taxon>Bacillati</taxon>
        <taxon>Actinomycetota</taxon>
        <taxon>Actinomycetes</taxon>
        <taxon>Propionibacteriales</taxon>
        <taxon>Nocardioidaceae</taxon>
        <taxon>Nocardioides</taxon>
    </lineage>
</organism>
<dbReference type="GO" id="GO:0016747">
    <property type="term" value="F:acyltransferase activity, transferring groups other than amino-acyl groups"/>
    <property type="evidence" value="ECO:0007669"/>
    <property type="project" value="InterPro"/>
</dbReference>
<dbReference type="InterPro" id="IPR000182">
    <property type="entry name" value="GNAT_dom"/>
</dbReference>
<feature type="domain" description="N-acetyltransferase" evidence="3">
    <location>
        <begin position="11"/>
        <end position="157"/>
    </location>
</feature>
<keyword evidence="5" id="KW-1185">Reference proteome</keyword>
<evidence type="ECO:0000256" key="2">
    <source>
        <dbReference type="ARBA" id="ARBA00023315"/>
    </source>
</evidence>
<evidence type="ECO:0000313" key="5">
    <source>
        <dbReference type="Proteomes" id="UP000549911"/>
    </source>
</evidence>
<dbReference type="InterPro" id="IPR050832">
    <property type="entry name" value="Bact_Acetyltransf"/>
</dbReference>
<name>A0A7Y9H6Q7_9ACTN</name>
<proteinExistence type="predicted"/>
<evidence type="ECO:0000259" key="3">
    <source>
        <dbReference type="PROSITE" id="PS51186"/>
    </source>
</evidence>
<comment type="caution">
    <text evidence="4">The sequence shown here is derived from an EMBL/GenBank/DDBJ whole genome shotgun (WGS) entry which is preliminary data.</text>
</comment>
<dbReference type="AlphaFoldDB" id="A0A7Y9H6Q7"/>
<dbReference type="Proteomes" id="UP000549911">
    <property type="component" value="Unassembled WGS sequence"/>
</dbReference>
<reference evidence="4 5" key="1">
    <citation type="submission" date="2020-07" db="EMBL/GenBank/DDBJ databases">
        <authorList>
            <person name="Partida-Martinez L."/>
            <person name="Huntemann M."/>
            <person name="Clum A."/>
            <person name="Wang J."/>
            <person name="Palaniappan K."/>
            <person name="Ritter S."/>
            <person name="Chen I.-M."/>
            <person name="Stamatis D."/>
            <person name="Reddy T."/>
            <person name="O'Malley R."/>
            <person name="Daum C."/>
            <person name="Shapiro N."/>
            <person name="Ivanova N."/>
            <person name="Kyrpides N."/>
            <person name="Woyke T."/>
        </authorList>
    </citation>
    <scope>NUCLEOTIDE SEQUENCE [LARGE SCALE GENOMIC DNA]</scope>
    <source>
        <strain evidence="4 5">AT2.17</strain>
    </source>
</reference>
<evidence type="ECO:0000313" key="4">
    <source>
        <dbReference type="EMBL" id="NYE38931.1"/>
    </source>
</evidence>
<protein>
    <submittedName>
        <fullName evidence="4">GNAT superfamily N-acetyltransferase</fullName>
    </submittedName>
</protein>
<evidence type="ECO:0000256" key="1">
    <source>
        <dbReference type="ARBA" id="ARBA00022679"/>
    </source>
</evidence>
<dbReference type="PANTHER" id="PTHR43877">
    <property type="entry name" value="AMINOALKYLPHOSPHONATE N-ACETYLTRANSFERASE-RELATED-RELATED"/>
    <property type="match status" value="1"/>
</dbReference>
<dbReference type="CDD" id="cd04301">
    <property type="entry name" value="NAT_SF"/>
    <property type="match status" value="1"/>
</dbReference>
<dbReference type="PANTHER" id="PTHR43877:SF2">
    <property type="entry name" value="AMINOALKYLPHOSPHONATE N-ACETYLTRANSFERASE-RELATED"/>
    <property type="match status" value="1"/>
</dbReference>
<dbReference type="EMBL" id="JACCBW010000007">
    <property type="protein sequence ID" value="NYE38931.1"/>
    <property type="molecule type" value="Genomic_DNA"/>
</dbReference>
<keyword evidence="2" id="KW-0012">Acyltransferase</keyword>
<dbReference type="SUPFAM" id="SSF55729">
    <property type="entry name" value="Acyl-CoA N-acyltransferases (Nat)"/>
    <property type="match status" value="1"/>
</dbReference>
<dbReference type="InterPro" id="IPR016181">
    <property type="entry name" value="Acyl_CoA_acyltransferase"/>
</dbReference>
<dbReference type="Pfam" id="PF00583">
    <property type="entry name" value="Acetyltransf_1"/>
    <property type="match status" value="1"/>
</dbReference>
<sequence length="157" mass="16992">MDAVVVGERRFEVRRAVEEDVPALVALLTDDPLGAGRESGEMGPYLRAFREIDDDPRHLLIAVRDGAGDVVGTMQLTLLPGLSRAGATRLQIEAVRVAADARGGGLGQALLDWAHDYGRARGASLAQLTTDRTRTDAHRFYERAGYAASHVGFKRPL</sequence>
<keyword evidence="1 4" id="KW-0808">Transferase</keyword>
<gene>
    <name evidence="4" type="ORF">F4692_004086</name>
</gene>
<dbReference type="Gene3D" id="3.40.630.30">
    <property type="match status" value="1"/>
</dbReference>
<reference evidence="4 5" key="2">
    <citation type="submission" date="2020-08" db="EMBL/GenBank/DDBJ databases">
        <title>The Agave Microbiome: Exploring the role of microbial communities in plant adaptations to desert environments.</title>
        <authorList>
            <person name="Partida-Martinez L.P."/>
        </authorList>
    </citation>
    <scope>NUCLEOTIDE SEQUENCE [LARGE SCALE GENOMIC DNA]</scope>
    <source>
        <strain evidence="4 5">AT2.17</strain>
    </source>
</reference>
<dbReference type="PROSITE" id="PS51186">
    <property type="entry name" value="GNAT"/>
    <property type="match status" value="1"/>
</dbReference>
<accession>A0A7Y9H6Q7</accession>